<keyword evidence="6" id="KW-1185">Reference proteome</keyword>
<evidence type="ECO:0000256" key="1">
    <source>
        <dbReference type="ARBA" id="ARBA00005593"/>
    </source>
</evidence>
<dbReference type="Gene3D" id="1.10.405.10">
    <property type="entry name" value="Guanine Nucleotide Dissociation Inhibitor, domain 1"/>
    <property type="match status" value="1"/>
</dbReference>
<evidence type="ECO:0000313" key="6">
    <source>
        <dbReference type="Proteomes" id="UP001302367"/>
    </source>
</evidence>
<evidence type="ECO:0000313" key="4">
    <source>
        <dbReference type="EMBL" id="WPA96569.1"/>
    </source>
</evidence>
<organism evidence="3 5">
    <name type="scientific">Cercospora beticola</name>
    <name type="common">Sugarbeet leaf spot fungus</name>
    <dbReference type="NCBI Taxonomy" id="122368"/>
    <lineage>
        <taxon>Eukaryota</taxon>
        <taxon>Fungi</taxon>
        <taxon>Dikarya</taxon>
        <taxon>Ascomycota</taxon>
        <taxon>Pezizomycotina</taxon>
        <taxon>Dothideomycetes</taxon>
        <taxon>Dothideomycetidae</taxon>
        <taxon>Mycosphaerellales</taxon>
        <taxon>Mycosphaerellaceae</taxon>
        <taxon>Cercospora</taxon>
    </lineage>
</organism>
<dbReference type="PIRSF" id="PIRSF037514">
    <property type="entry name" value="Rab_ger_ger_transf_A_fun"/>
    <property type="match status" value="1"/>
</dbReference>
<dbReference type="GO" id="GO:0005092">
    <property type="term" value="F:GDP-dissociation inhibitor activity"/>
    <property type="evidence" value="ECO:0007669"/>
    <property type="project" value="UniProtKB-UniRule"/>
</dbReference>
<dbReference type="GO" id="GO:0007264">
    <property type="term" value="P:small GTPase-mediated signal transduction"/>
    <property type="evidence" value="ECO:0007669"/>
    <property type="project" value="UniProtKB-UniRule"/>
</dbReference>
<proteinExistence type="inferred from homology"/>
<name>A0A2G5ICE7_CERBT</name>
<dbReference type="EMBL" id="LKMD01000100">
    <property type="protein sequence ID" value="PIB02488.1"/>
    <property type="molecule type" value="Genomic_DNA"/>
</dbReference>
<reference evidence="4 6" key="2">
    <citation type="submission" date="2023-09" db="EMBL/GenBank/DDBJ databases">
        <title>Complete-Gapless Cercospora beticola genome.</title>
        <authorList>
            <person name="Wyatt N.A."/>
            <person name="Spanner R.E."/>
            <person name="Bolton M.D."/>
        </authorList>
    </citation>
    <scope>NUCLEOTIDE SEQUENCE [LARGE SCALE GENOMIC DNA]</scope>
    <source>
        <strain evidence="4">Cb09-40</strain>
    </source>
</reference>
<dbReference type="OrthoDB" id="1923006at2759"/>
<dbReference type="InterPro" id="IPR018203">
    <property type="entry name" value="GDP_dissociation_inhibitor"/>
</dbReference>
<dbReference type="Gene3D" id="3.50.50.60">
    <property type="entry name" value="FAD/NAD(P)-binding domain"/>
    <property type="match status" value="1"/>
</dbReference>
<reference evidence="3 5" key="1">
    <citation type="submission" date="2015-10" db="EMBL/GenBank/DDBJ databases">
        <title>The cercosporin biosynthetic gene cluster was horizontally transferred to several fungal lineages and shown to be expanded in Cercospora beticola based on microsynteny with recipient genomes.</title>
        <authorList>
            <person name="De Jonge R."/>
            <person name="Ebert M.K."/>
            <person name="Suttle J.C."/>
            <person name="Jurick Ii W.M."/>
            <person name="Secor G.A."/>
            <person name="Thomma B.P."/>
            <person name="Van De Peer Y."/>
            <person name="Bolton M.D."/>
        </authorList>
    </citation>
    <scope>NUCLEOTIDE SEQUENCE [LARGE SCALE GENOMIC DNA]</scope>
    <source>
        <strain evidence="3 5">09-40</strain>
    </source>
</reference>
<dbReference type="PANTHER" id="PTHR11787">
    <property type="entry name" value="RAB GDP-DISSOCIATION INHIBITOR"/>
    <property type="match status" value="1"/>
</dbReference>
<dbReference type="Gene3D" id="3.30.519.10">
    <property type="entry name" value="Guanine Nucleotide Dissociation Inhibitor, domain 2"/>
    <property type="match status" value="1"/>
</dbReference>
<dbReference type="Proteomes" id="UP000230605">
    <property type="component" value="Chromosome 1"/>
</dbReference>
<evidence type="ECO:0000313" key="3">
    <source>
        <dbReference type="EMBL" id="PIB02488.1"/>
    </source>
</evidence>
<dbReference type="SUPFAM" id="SSF54373">
    <property type="entry name" value="FAD-linked reductases, C-terminal domain"/>
    <property type="match status" value="1"/>
</dbReference>
<dbReference type="EMBL" id="CP134184">
    <property type="protein sequence ID" value="WPA96569.1"/>
    <property type="molecule type" value="Genomic_DNA"/>
</dbReference>
<dbReference type="InterPro" id="IPR036188">
    <property type="entry name" value="FAD/NAD-bd_sf"/>
</dbReference>
<dbReference type="GO" id="GO:0005634">
    <property type="term" value="C:nucleus"/>
    <property type="evidence" value="ECO:0007669"/>
    <property type="project" value="TreeGrafter"/>
</dbReference>
<dbReference type="GO" id="GO:0016740">
    <property type="term" value="F:transferase activity"/>
    <property type="evidence" value="ECO:0007669"/>
    <property type="project" value="UniProtKB-KW"/>
</dbReference>
<keyword evidence="3" id="KW-0808">Transferase</keyword>
<evidence type="ECO:0000313" key="5">
    <source>
        <dbReference type="Proteomes" id="UP000230605"/>
    </source>
</evidence>
<comment type="similarity">
    <text evidence="1 2">Belongs to the Rab GDI family.</text>
</comment>
<dbReference type="Proteomes" id="UP001302367">
    <property type="component" value="Chromosome 1"/>
</dbReference>
<dbReference type="SUPFAM" id="SSF51905">
    <property type="entry name" value="FAD/NAD(P)-binding domain"/>
    <property type="match status" value="1"/>
</dbReference>
<dbReference type="PANTHER" id="PTHR11787:SF4">
    <property type="entry name" value="CHM, RAB ESCORT PROTEIN 1"/>
    <property type="match status" value="1"/>
</dbReference>
<sequence length="500" mass="53970">MQTDSIANSDWDVVIEGTGLPQSLLALALSRSGKKILHIDRNGYYGGNEASFGLADAEEWAAKHGGPATADSSFSYASVNRPQSTGEAQLARPRAYELSLAPQLLYSRSSLLDVVVSSQIHNQLDFQAVGSWFVIDPSTNALAAVPGSREDIFRDDKIDMRAKRSLMKLLRSLNSEDPGEELGTQSGLAFTNHLQQQFGLPPALHSPVLALSMSMYPPQDITVEYAMPRVIRHLRSVGVHAPSCPALLQRYGGLAEIIQVACRANAVGGGVYVLGTGVSKIQPAPAHDDKLNIELDNGDHISTRWHVGEGTSVTALEEDQRRVVSKSISVVGSSLSALFRPLAAGAVIPAGAIVMVAGDSDADPPVFVVAHSSDSGECPSGQSILYASVACEQQTGFARLERAIGTLLESLPNDGKGTILWSLKYQQTYTSHQSDVQQNDRMILLPKISPDLVLEDGVVENVKVAWKQIIGEEDLGSFMRFEAREDNMDDDDGEHESRQR</sequence>
<dbReference type="GO" id="GO:0016192">
    <property type="term" value="P:vesicle-mediated transport"/>
    <property type="evidence" value="ECO:0007669"/>
    <property type="project" value="TreeGrafter"/>
</dbReference>
<protein>
    <recommendedName>
        <fullName evidence="2">Rab proteins geranylgeranyltransferase</fullName>
    </recommendedName>
</protein>
<evidence type="ECO:0000256" key="2">
    <source>
        <dbReference type="PIRNR" id="PIRNR037514"/>
    </source>
</evidence>
<dbReference type="Pfam" id="PF00996">
    <property type="entry name" value="GDI"/>
    <property type="match status" value="1"/>
</dbReference>
<gene>
    <name evidence="3" type="ORF">CB0940_01141</name>
    <name evidence="4" type="ORF">RHO25_001176</name>
</gene>
<dbReference type="PRINTS" id="PR00891">
    <property type="entry name" value="RABGDIREP"/>
</dbReference>
<dbReference type="GO" id="GO:0005829">
    <property type="term" value="C:cytosol"/>
    <property type="evidence" value="ECO:0007669"/>
    <property type="project" value="TreeGrafter"/>
</dbReference>
<dbReference type="InterPro" id="IPR017230">
    <property type="entry name" value="Mrs6"/>
</dbReference>
<accession>A0A2G5ICE7</accession>
<dbReference type="AlphaFoldDB" id="A0A2G5ICE7"/>
<dbReference type="GO" id="GO:0005968">
    <property type="term" value="C:Rab-protein geranylgeranyltransferase complex"/>
    <property type="evidence" value="ECO:0007669"/>
    <property type="project" value="TreeGrafter"/>
</dbReference>